<protein>
    <submittedName>
        <fullName evidence="4">Helix-turn-helix domain protein</fullName>
    </submittedName>
    <submittedName>
        <fullName evidence="3">Putative transcriptional regulator</fullName>
    </submittedName>
</protein>
<dbReference type="PANTHER" id="PTHR46558">
    <property type="entry name" value="TRACRIPTIONAL REGULATORY PROTEIN-RELATED-RELATED"/>
    <property type="match status" value="1"/>
</dbReference>
<dbReference type="EMBL" id="JPGY02000001">
    <property type="protein sequence ID" value="KRU11478.1"/>
    <property type="molecule type" value="Genomic_DNA"/>
</dbReference>
<dbReference type="Proteomes" id="UP000030905">
    <property type="component" value="Chromosome"/>
</dbReference>
<accession>A0A0H3J4U8</accession>
<dbReference type="PROSITE" id="PS50943">
    <property type="entry name" value="HTH_CROC1"/>
    <property type="match status" value="1"/>
</dbReference>
<gene>
    <name evidence="3" type="ORF">CLPA_c24540</name>
    <name evidence="4" type="ORF">CP6013_00725</name>
</gene>
<sequence length="110" mass="12537">MGLDYKKIGIRIKEERLKLNISQEKLAEMIDVSKEHMSHIECGTTKLSLPTLVKICNALEITPDLILLDSIYKSKEYLKDELAKVTENCSELDFKLIVETSKAIINVNKN</sequence>
<evidence type="ECO:0000313" key="6">
    <source>
        <dbReference type="Proteomes" id="UP000030905"/>
    </source>
</evidence>
<dbReference type="Pfam" id="PF01381">
    <property type="entry name" value="HTH_3"/>
    <property type="match status" value="1"/>
</dbReference>
<dbReference type="SMART" id="SM00530">
    <property type="entry name" value="HTH_XRE"/>
    <property type="match status" value="1"/>
</dbReference>
<dbReference type="PATRIC" id="fig|1262449.3.peg.3582"/>
<dbReference type="KEGG" id="cpae:CPAST_c24540"/>
<evidence type="ECO:0000313" key="3">
    <source>
        <dbReference type="EMBL" id="AJA52512.1"/>
    </source>
</evidence>
<dbReference type="KEGG" id="cpat:CLPA_c24540"/>
<keyword evidence="1" id="KW-0238">DNA-binding</keyword>
<evidence type="ECO:0000313" key="4">
    <source>
        <dbReference type="EMBL" id="KRU11478.1"/>
    </source>
</evidence>
<name>A0A0H3J4U8_CLOPA</name>
<dbReference type="RefSeq" id="WP_003447582.1">
    <property type="nucleotide sequence ID" value="NZ_ANZB01000015.1"/>
</dbReference>
<dbReference type="AlphaFoldDB" id="A0A0H3J4U8"/>
<reference evidence="4 5" key="3">
    <citation type="journal article" name="Genome Announc.">
        <title>Improved Draft Genome Sequence of Clostridium pasteurianum Strain ATCC 6013 (DSM 525) Using a Hybrid Next-Generation Sequencing Approach.</title>
        <authorList>
            <person name="Pyne M.E."/>
            <person name="Utturkar S."/>
            <person name="Brown S.D."/>
            <person name="Moo-Young M."/>
            <person name="Chung D.A."/>
            <person name="Chou C.P."/>
        </authorList>
    </citation>
    <scope>NUCLEOTIDE SEQUENCE [LARGE SCALE GENOMIC DNA]</scope>
    <source>
        <strain evidence="4 5">ATCC 6013</strain>
    </source>
</reference>
<dbReference type="SUPFAM" id="SSF47413">
    <property type="entry name" value="lambda repressor-like DNA-binding domains"/>
    <property type="match status" value="1"/>
</dbReference>
<evidence type="ECO:0000256" key="1">
    <source>
        <dbReference type="ARBA" id="ARBA00023125"/>
    </source>
</evidence>
<dbReference type="CDD" id="cd00093">
    <property type="entry name" value="HTH_XRE"/>
    <property type="match status" value="1"/>
</dbReference>
<dbReference type="InterPro" id="IPR001387">
    <property type="entry name" value="Cro/C1-type_HTH"/>
</dbReference>
<proteinExistence type="predicted"/>
<dbReference type="Proteomes" id="UP000028042">
    <property type="component" value="Unassembled WGS sequence"/>
</dbReference>
<keyword evidence="6" id="KW-1185">Reference proteome</keyword>
<dbReference type="InterPro" id="IPR010982">
    <property type="entry name" value="Lambda_DNA-bd_dom_sf"/>
</dbReference>
<dbReference type="EMBL" id="CP009268">
    <property type="protein sequence ID" value="AJA52512.1"/>
    <property type="molecule type" value="Genomic_DNA"/>
</dbReference>
<dbReference type="eggNOG" id="COG1396">
    <property type="taxonomic scope" value="Bacteria"/>
</dbReference>
<reference evidence="3 6" key="1">
    <citation type="journal article" date="2015" name="Genome Announc.">
        <title>Complete Genome Sequence of the Nitrogen-Fixing and Solvent-Producing Clostridium pasteurianum DSM 525.</title>
        <authorList>
            <person name="Poehlein A."/>
            <person name="Grosse-Honebrink A."/>
            <person name="Zhang Y."/>
            <person name="Minton N.P."/>
            <person name="Daniel R."/>
        </authorList>
    </citation>
    <scope>NUCLEOTIDE SEQUENCE [LARGE SCALE GENOMIC DNA]</scope>
    <source>
        <strain evidence="3">DSM 525</strain>
        <strain evidence="6">DSM 525 / ATCC 6013</strain>
    </source>
</reference>
<dbReference type="GO" id="GO:0003677">
    <property type="term" value="F:DNA binding"/>
    <property type="evidence" value="ECO:0007669"/>
    <property type="project" value="UniProtKB-KW"/>
</dbReference>
<evidence type="ECO:0000259" key="2">
    <source>
        <dbReference type="PROSITE" id="PS50943"/>
    </source>
</evidence>
<dbReference type="GeneID" id="93074593"/>
<dbReference type="PANTHER" id="PTHR46558:SF4">
    <property type="entry name" value="DNA-BIDING PHAGE PROTEIN"/>
    <property type="match status" value="1"/>
</dbReference>
<organism evidence="3 6">
    <name type="scientific">Clostridium pasteurianum DSM 525 = ATCC 6013</name>
    <dbReference type="NCBI Taxonomy" id="1262449"/>
    <lineage>
        <taxon>Bacteria</taxon>
        <taxon>Bacillati</taxon>
        <taxon>Bacillota</taxon>
        <taxon>Clostridia</taxon>
        <taxon>Eubacteriales</taxon>
        <taxon>Clostridiaceae</taxon>
        <taxon>Clostridium</taxon>
    </lineage>
</organism>
<feature type="domain" description="HTH cro/C1-type" evidence="2">
    <location>
        <begin position="12"/>
        <end position="66"/>
    </location>
</feature>
<evidence type="ECO:0000313" key="5">
    <source>
        <dbReference type="Proteomes" id="UP000028042"/>
    </source>
</evidence>
<dbReference type="Gene3D" id="1.10.260.40">
    <property type="entry name" value="lambda repressor-like DNA-binding domains"/>
    <property type="match status" value="1"/>
</dbReference>
<reference evidence="4" key="2">
    <citation type="submission" date="2015-10" db="EMBL/GenBank/DDBJ databases">
        <title>Improved Draft Genome Sequence of Clostridium pasteurianum Strain ATCC 6013 (DSM 525) Using a Hybrid Next-Generation Sequencing Approach.</title>
        <authorList>
            <person name="Pyne M.E."/>
            <person name="Utturkar S.M."/>
            <person name="Brown S.D."/>
            <person name="Moo-Young M."/>
            <person name="Chung D.A."/>
            <person name="Chou P.C."/>
        </authorList>
    </citation>
    <scope>NUCLEOTIDE SEQUENCE</scope>
    <source>
        <strain evidence="4">ATCC 6013</strain>
    </source>
</reference>